<keyword evidence="2" id="KW-1185">Reference proteome</keyword>
<dbReference type="SUPFAM" id="SSF160104">
    <property type="entry name" value="Acetoacetate decarboxylase-like"/>
    <property type="match status" value="1"/>
</dbReference>
<proteinExistence type="predicted"/>
<dbReference type="PANTHER" id="PTHR42923:SF46">
    <property type="entry name" value="AMINE OXIDASE"/>
    <property type="match status" value="1"/>
</dbReference>
<evidence type="ECO:0000313" key="2">
    <source>
        <dbReference type="Proteomes" id="UP000444185"/>
    </source>
</evidence>
<organism evidence="1 2">
    <name type="scientific">Qipengyuania gaetbuli</name>
    <dbReference type="NCBI Taxonomy" id="266952"/>
    <lineage>
        <taxon>Bacteria</taxon>
        <taxon>Pseudomonadati</taxon>
        <taxon>Pseudomonadota</taxon>
        <taxon>Alphaproteobacteria</taxon>
        <taxon>Sphingomonadales</taxon>
        <taxon>Erythrobacteraceae</taxon>
        <taxon>Qipengyuania</taxon>
    </lineage>
</organism>
<comment type="caution">
    <text evidence="1">The sequence shown here is derived from an EMBL/GenBank/DDBJ whole genome shotgun (WGS) entry which is preliminary data.</text>
</comment>
<gene>
    <name evidence="1" type="ORF">GRI42_08685</name>
</gene>
<reference evidence="1 2" key="1">
    <citation type="submission" date="2019-12" db="EMBL/GenBank/DDBJ databases">
        <title>Genomic-based taxomic classification of the family Erythrobacteraceae.</title>
        <authorList>
            <person name="Xu L."/>
        </authorList>
    </citation>
    <scope>NUCLEOTIDE SEQUENCE [LARGE SCALE GENOMIC DNA]</scope>
    <source>
        <strain evidence="1 2">DSM 16225</strain>
    </source>
</reference>
<dbReference type="OrthoDB" id="220163at2"/>
<name>A0A844Y0N5_9SPHN</name>
<dbReference type="AlphaFoldDB" id="A0A844Y0N5"/>
<dbReference type="InterPro" id="IPR050464">
    <property type="entry name" value="Zeta_carotene_desat/Oxidored"/>
</dbReference>
<dbReference type="GO" id="GO:0016491">
    <property type="term" value="F:oxidoreductase activity"/>
    <property type="evidence" value="ECO:0007669"/>
    <property type="project" value="TreeGrafter"/>
</dbReference>
<sequence length="1021" mass="114117">MSKTRVAILGGGLSGVVTAFYLSAPEQRGKYDITIYQLGWRLGGKCATGRNQDHGDRVQEHGLHVFMGAYQNAFRMVQEAYAEARNRPFEKWEDVFTRQDWLTLMDKENSYASPWVMKVPVMPGTPGIDRAPDLWGRMAQVLEWIESELLGTHGKAFSSHPDLSALSWWRRILTRLLQGVEHLVAQAASVLVRDALELVQLLVEDPRKHGSHHHGLLAELLAGLRSWIQRRARPLLEKDDELRHFWVCADLGLSSLIGSLRDGLLFDPEANLERVNKLDYREWLRSHGADEISLQSALIRSLYDLIFAYPQGDWTGPGEVEAGTMVVSLMNTATYQGSIIWKFNSATGDAIVQPIYEVLKQRGVKVEFFHRVDRLVPSADGSEIAAVEIGRQVELAGETYHPLRTIEFANRPAIHVWPDRPLYRQIKDGEKLEASGADLESHWTDWQDPLPPLVLKSGDDYDALVLAIPPAAHATICRDLISQKSEWRRFNTTIRSTATQSLQTWMDKTEKGLGWDKPSLVGAYDKVNLNTWCDISEVLATESWPKETGVCSEQIMCGPLPCKDTLPPSSDHEYPARQQAIVDQLADVFLNGDGSYFWHREFGPGGPEKGTILSRYSRANIDPSERYTLTVRGSTRHRMTASGSTYSNLYLTGDWIQNGQNLGSFEATTISGMLASHAISKFPTDIRGVDAEALTRAEYPKKPADGPGLFVKHHGMSTFPGTITLNNTTMWAFLLDADYDLMAGYCRRMFDEPSGGAVRVRPMGSTMMMSIVDIHTGRFVDEPQMGWSPERELTFWIPAVRVEKRGGKEVATHFDMVMPYLVLDNPVAIASGREIFGYAKQKGWITLPGDEGNKDGALSVDLFATKAFGKDAQQARHRLLTLSSPREEDSSILGKVGSFGEAAKALFHHLGTRKGGWHNSLGLDLEIIGDALHRRVPQLFLKQFRDVHDGNRACYQAITEAMGEVTKFDAFPKLVTFDMALDHLDSSPVASDFGIAPRQKVRGVRIAYDMTILPGRVLWEG</sequence>
<dbReference type="Gene3D" id="2.40.400.10">
    <property type="entry name" value="Acetoacetate decarboxylase-like"/>
    <property type="match status" value="1"/>
</dbReference>
<dbReference type="Proteomes" id="UP000444185">
    <property type="component" value="Unassembled WGS sequence"/>
</dbReference>
<dbReference type="InterPro" id="IPR023375">
    <property type="entry name" value="ADC_dom_sf"/>
</dbReference>
<dbReference type="SUPFAM" id="SSF51905">
    <property type="entry name" value="FAD/NAD(P)-binding domain"/>
    <property type="match status" value="1"/>
</dbReference>
<dbReference type="EMBL" id="WTYF01000004">
    <property type="protein sequence ID" value="MXO51376.1"/>
    <property type="molecule type" value="Genomic_DNA"/>
</dbReference>
<dbReference type="Pfam" id="PF13450">
    <property type="entry name" value="NAD_binding_8"/>
    <property type="match status" value="1"/>
</dbReference>
<dbReference type="Gene3D" id="3.50.50.60">
    <property type="entry name" value="FAD/NAD(P)-binding domain"/>
    <property type="match status" value="1"/>
</dbReference>
<protein>
    <submittedName>
        <fullName evidence="1">NAD(P)-binding protein</fullName>
    </submittedName>
</protein>
<dbReference type="RefSeq" id="WP_160608097.1">
    <property type="nucleotide sequence ID" value="NZ_WTYF01000004.1"/>
</dbReference>
<evidence type="ECO:0000313" key="1">
    <source>
        <dbReference type="EMBL" id="MXO51376.1"/>
    </source>
</evidence>
<dbReference type="PANTHER" id="PTHR42923">
    <property type="entry name" value="PROTOPORPHYRINOGEN OXIDASE"/>
    <property type="match status" value="1"/>
</dbReference>
<dbReference type="InterPro" id="IPR036188">
    <property type="entry name" value="FAD/NAD-bd_sf"/>
</dbReference>
<accession>A0A844Y0N5</accession>